<evidence type="ECO:0000313" key="7">
    <source>
        <dbReference type="Proteomes" id="UP000254799"/>
    </source>
</evidence>
<dbReference type="GO" id="GO:0016020">
    <property type="term" value="C:membrane"/>
    <property type="evidence" value="ECO:0007669"/>
    <property type="project" value="UniProtKB-SubCell"/>
</dbReference>
<evidence type="ECO:0000256" key="1">
    <source>
        <dbReference type="ARBA" id="ARBA00004141"/>
    </source>
</evidence>
<keyword evidence="2 5" id="KW-0812">Transmembrane</keyword>
<keyword evidence="3 5" id="KW-1133">Transmembrane helix</keyword>
<evidence type="ECO:0000256" key="3">
    <source>
        <dbReference type="ARBA" id="ARBA00022989"/>
    </source>
</evidence>
<dbReference type="InterPro" id="IPR004776">
    <property type="entry name" value="Mem_transp_PIN-like"/>
</dbReference>
<dbReference type="Proteomes" id="UP000254799">
    <property type="component" value="Unassembled WGS sequence"/>
</dbReference>
<sequence length="70" mass="7955">MTYVIIHALAPIFVIMLLGFWAGKAGMVDNKNVSLLNIFVMDFALPPRCLAPRYKRRGPGSSPSRRWCWC</sequence>
<gene>
    <name evidence="6" type="ORF">NCTC8849_02922</name>
</gene>
<organism evidence="6 7">
    <name type="scientific">Klebsiella pneumoniae</name>
    <dbReference type="NCBI Taxonomy" id="573"/>
    <lineage>
        <taxon>Bacteria</taxon>
        <taxon>Pseudomonadati</taxon>
        <taxon>Pseudomonadota</taxon>
        <taxon>Gammaproteobacteria</taxon>
        <taxon>Enterobacterales</taxon>
        <taxon>Enterobacteriaceae</taxon>
        <taxon>Klebsiella/Raoultella group</taxon>
        <taxon>Klebsiella</taxon>
        <taxon>Klebsiella pneumoniae complex</taxon>
    </lineage>
</organism>
<name>A0A377WHR1_KLEPN</name>
<accession>A0A377WHR1</accession>
<proteinExistence type="predicted"/>
<protein>
    <submittedName>
        <fullName evidence="6">Auxin efflux carrier</fullName>
    </submittedName>
</protein>
<feature type="transmembrane region" description="Helical" evidence="5">
    <location>
        <begin position="6"/>
        <end position="23"/>
    </location>
</feature>
<evidence type="ECO:0000256" key="4">
    <source>
        <dbReference type="ARBA" id="ARBA00023136"/>
    </source>
</evidence>
<dbReference type="EMBL" id="UGLC01000002">
    <property type="protein sequence ID" value="STT54336.1"/>
    <property type="molecule type" value="Genomic_DNA"/>
</dbReference>
<dbReference type="GO" id="GO:0055085">
    <property type="term" value="P:transmembrane transport"/>
    <property type="evidence" value="ECO:0007669"/>
    <property type="project" value="InterPro"/>
</dbReference>
<dbReference type="Pfam" id="PF03547">
    <property type="entry name" value="Mem_trans"/>
    <property type="match status" value="1"/>
</dbReference>
<comment type="subcellular location">
    <subcellularLocation>
        <location evidence="1">Membrane</location>
        <topology evidence="1">Multi-pass membrane protein</topology>
    </subcellularLocation>
</comment>
<reference evidence="6 7" key="1">
    <citation type="submission" date="2018-06" db="EMBL/GenBank/DDBJ databases">
        <authorList>
            <consortium name="Pathogen Informatics"/>
            <person name="Doyle S."/>
        </authorList>
    </citation>
    <scope>NUCLEOTIDE SEQUENCE [LARGE SCALE GENOMIC DNA]</scope>
    <source>
        <strain evidence="6 7">NCTC8849</strain>
    </source>
</reference>
<keyword evidence="4 5" id="KW-0472">Membrane</keyword>
<evidence type="ECO:0000256" key="2">
    <source>
        <dbReference type="ARBA" id="ARBA00022692"/>
    </source>
</evidence>
<evidence type="ECO:0000256" key="5">
    <source>
        <dbReference type="SAM" id="Phobius"/>
    </source>
</evidence>
<dbReference type="AlphaFoldDB" id="A0A377WHR1"/>
<evidence type="ECO:0000313" key="6">
    <source>
        <dbReference type="EMBL" id="STT54336.1"/>
    </source>
</evidence>